<evidence type="ECO:0000256" key="1">
    <source>
        <dbReference type="ARBA" id="ARBA00004202"/>
    </source>
</evidence>
<protein>
    <submittedName>
        <fullName evidence="10">Amino acid ABC transporter ATP-binding protein</fullName>
    </submittedName>
</protein>
<dbReference type="InterPro" id="IPR027417">
    <property type="entry name" value="P-loop_NTPase"/>
</dbReference>
<reference evidence="10 11" key="1">
    <citation type="submission" date="2018-09" db="EMBL/GenBank/DDBJ databases">
        <authorList>
            <person name="Grouzdev D.S."/>
            <person name="Krutkina M.S."/>
        </authorList>
    </citation>
    <scope>NUCLEOTIDE SEQUENCE [LARGE SCALE GENOMIC DNA]</scope>
    <source>
        <strain evidence="10 11">RmlP001</strain>
    </source>
</reference>
<keyword evidence="8" id="KW-0472">Membrane</keyword>
<dbReference type="PIRSF" id="PIRSF039085">
    <property type="entry name" value="ABC_ATPase_HisP"/>
    <property type="match status" value="1"/>
</dbReference>
<dbReference type="InterPro" id="IPR030679">
    <property type="entry name" value="ABC_ATPase_HisP-typ"/>
</dbReference>
<feature type="domain" description="ABC transporter" evidence="9">
    <location>
        <begin position="21"/>
        <end position="259"/>
    </location>
</feature>
<dbReference type="PROSITE" id="PS50893">
    <property type="entry name" value="ABC_TRANSPORTER_2"/>
    <property type="match status" value="1"/>
</dbReference>
<name>A0A4Q2R8T3_9HYPH</name>
<dbReference type="GO" id="GO:0005524">
    <property type="term" value="F:ATP binding"/>
    <property type="evidence" value="ECO:0007669"/>
    <property type="project" value="UniProtKB-KW"/>
</dbReference>
<keyword evidence="4" id="KW-1003">Cell membrane</keyword>
<dbReference type="SMART" id="SM00382">
    <property type="entry name" value="AAA"/>
    <property type="match status" value="1"/>
</dbReference>
<dbReference type="GO" id="GO:0005886">
    <property type="term" value="C:plasma membrane"/>
    <property type="evidence" value="ECO:0007669"/>
    <property type="project" value="UniProtKB-SubCell"/>
</dbReference>
<dbReference type="InterPro" id="IPR003439">
    <property type="entry name" value="ABC_transporter-like_ATP-bd"/>
</dbReference>
<comment type="subcellular location">
    <subcellularLocation>
        <location evidence="1">Cell membrane</location>
        <topology evidence="1">Peripheral membrane protein</topology>
    </subcellularLocation>
</comment>
<evidence type="ECO:0000256" key="3">
    <source>
        <dbReference type="ARBA" id="ARBA00022448"/>
    </source>
</evidence>
<evidence type="ECO:0000256" key="6">
    <source>
        <dbReference type="ARBA" id="ARBA00022840"/>
    </source>
</evidence>
<comment type="caution">
    <text evidence="10">The sequence shown here is derived from an EMBL/GenBank/DDBJ whole genome shotgun (WGS) entry which is preliminary data.</text>
</comment>
<dbReference type="OrthoDB" id="9802264at2"/>
<dbReference type="PANTHER" id="PTHR43166">
    <property type="entry name" value="AMINO ACID IMPORT ATP-BINDING PROTEIN"/>
    <property type="match status" value="1"/>
</dbReference>
<keyword evidence="3" id="KW-0813">Transport</keyword>
<evidence type="ECO:0000256" key="7">
    <source>
        <dbReference type="ARBA" id="ARBA00022970"/>
    </source>
</evidence>
<evidence type="ECO:0000256" key="4">
    <source>
        <dbReference type="ARBA" id="ARBA00022475"/>
    </source>
</evidence>
<proteinExistence type="inferred from homology"/>
<keyword evidence="11" id="KW-1185">Reference proteome</keyword>
<dbReference type="SUPFAM" id="SSF52540">
    <property type="entry name" value="P-loop containing nucleoside triphosphate hydrolases"/>
    <property type="match status" value="1"/>
</dbReference>
<organism evidence="10 11">
    <name type="scientific">Lichenibacterium ramalinae</name>
    <dbReference type="NCBI Taxonomy" id="2316527"/>
    <lineage>
        <taxon>Bacteria</taxon>
        <taxon>Pseudomonadati</taxon>
        <taxon>Pseudomonadota</taxon>
        <taxon>Alphaproteobacteria</taxon>
        <taxon>Hyphomicrobiales</taxon>
        <taxon>Lichenihabitantaceae</taxon>
        <taxon>Lichenibacterium</taxon>
    </lineage>
</organism>
<accession>A0A4Q2R8T3</accession>
<evidence type="ECO:0000259" key="9">
    <source>
        <dbReference type="PROSITE" id="PS50893"/>
    </source>
</evidence>
<reference evidence="10 11" key="2">
    <citation type="submission" date="2019-02" db="EMBL/GenBank/DDBJ databases">
        <title>'Lichenibacterium ramalinii' gen. nov. sp. nov., 'Lichenibacterium minor' gen. nov. sp. nov.</title>
        <authorList>
            <person name="Pankratov T."/>
        </authorList>
    </citation>
    <scope>NUCLEOTIDE SEQUENCE [LARGE SCALE GENOMIC DNA]</scope>
    <source>
        <strain evidence="10 11">RmlP001</strain>
    </source>
</reference>
<keyword evidence="7" id="KW-0029">Amino-acid transport</keyword>
<sequence>MNLDSGMRAAGVTVLAREPVLRLDAVGKRFGALVVLDDINLTLRAGEVVSLIGPGGSGRSTLLRCIDQLEPPTSGRVRVGGLSIEAGHPPTRAELSDLRRMVGMVFRSPGLFPHLTVLRNVSLALERVLGRGRVEAEARGLALLERVGLAGRAHHTPSRCSDGEQQRIAIARALAIEPRLMLFDEPTAALDPEPGREVLALMRSLADDGMTMLVATHELQFAETVSDRVVVMAEGRVVEQGASRQVIHDPRSDRARRFLDAVLNR</sequence>
<dbReference type="RefSeq" id="WP_129221700.1">
    <property type="nucleotide sequence ID" value="NZ_QYBC01000026.1"/>
</dbReference>
<evidence type="ECO:0000256" key="2">
    <source>
        <dbReference type="ARBA" id="ARBA00005417"/>
    </source>
</evidence>
<evidence type="ECO:0000256" key="8">
    <source>
        <dbReference type="ARBA" id="ARBA00023136"/>
    </source>
</evidence>
<dbReference type="EMBL" id="QYBC01000026">
    <property type="protein sequence ID" value="RYB01914.1"/>
    <property type="molecule type" value="Genomic_DNA"/>
</dbReference>
<evidence type="ECO:0000256" key="5">
    <source>
        <dbReference type="ARBA" id="ARBA00022741"/>
    </source>
</evidence>
<dbReference type="PANTHER" id="PTHR43166:SF9">
    <property type="entry name" value="GLUTAMATE_ASPARTATE IMPORT ATP-BINDING PROTEIN GLTL"/>
    <property type="match status" value="1"/>
</dbReference>
<evidence type="ECO:0000313" key="11">
    <source>
        <dbReference type="Proteomes" id="UP000289411"/>
    </source>
</evidence>
<dbReference type="Gene3D" id="3.40.50.300">
    <property type="entry name" value="P-loop containing nucleotide triphosphate hydrolases"/>
    <property type="match status" value="1"/>
</dbReference>
<keyword evidence="6 10" id="KW-0067">ATP-binding</keyword>
<dbReference type="InterPro" id="IPR003593">
    <property type="entry name" value="AAA+_ATPase"/>
</dbReference>
<keyword evidence="5" id="KW-0547">Nucleotide-binding</keyword>
<dbReference type="GO" id="GO:0015424">
    <property type="term" value="F:ABC-type amino acid transporter activity"/>
    <property type="evidence" value="ECO:0007669"/>
    <property type="project" value="InterPro"/>
</dbReference>
<dbReference type="InterPro" id="IPR050086">
    <property type="entry name" value="MetN_ABC_transporter-like"/>
</dbReference>
<dbReference type="Pfam" id="PF00005">
    <property type="entry name" value="ABC_tran"/>
    <property type="match status" value="1"/>
</dbReference>
<comment type="similarity">
    <text evidence="2">Belongs to the ABC transporter superfamily.</text>
</comment>
<dbReference type="GO" id="GO:0016887">
    <property type="term" value="F:ATP hydrolysis activity"/>
    <property type="evidence" value="ECO:0007669"/>
    <property type="project" value="InterPro"/>
</dbReference>
<dbReference type="Proteomes" id="UP000289411">
    <property type="component" value="Unassembled WGS sequence"/>
</dbReference>
<dbReference type="AlphaFoldDB" id="A0A4Q2R8T3"/>
<evidence type="ECO:0000313" key="10">
    <source>
        <dbReference type="EMBL" id="RYB01914.1"/>
    </source>
</evidence>
<gene>
    <name evidence="10" type="ORF">D3272_23735</name>
</gene>